<keyword evidence="3" id="KW-1185">Reference proteome</keyword>
<protein>
    <submittedName>
        <fullName evidence="2">Uncharacterized protein</fullName>
    </submittedName>
</protein>
<feature type="region of interest" description="Disordered" evidence="1">
    <location>
        <begin position="278"/>
        <end position="315"/>
    </location>
</feature>
<reference evidence="3" key="2">
    <citation type="submission" date="2015-01" db="EMBL/GenBank/DDBJ databases">
        <title>Evolutionary Origins and Diversification of the Mycorrhizal Mutualists.</title>
        <authorList>
            <consortium name="DOE Joint Genome Institute"/>
            <consortium name="Mycorrhizal Genomics Consortium"/>
            <person name="Kohler A."/>
            <person name="Kuo A."/>
            <person name="Nagy L.G."/>
            <person name="Floudas D."/>
            <person name="Copeland A."/>
            <person name="Barry K.W."/>
            <person name="Cichocki N."/>
            <person name="Veneault-Fourrey C."/>
            <person name="LaButti K."/>
            <person name="Lindquist E.A."/>
            <person name="Lipzen A."/>
            <person name="Lundell T."/>
            <person name="Morin E."/>
            <person name="Murat C."/>
            <person name="Riley R."/>
            <person name="Ohm R."/>
            <person name="Sun H."/>
            <person name="Tunlid A."/>
            <person name="Henrissat B."/>
            <person name="Grigoriev I.V."/>
            <person name="Hibbett D.S."/>
            <person name="Martin F."/>
        </authorList>
    </citation>
    <scope>NUCLEOTIDE SEQUENCE [LARGE SCALE GENOMIC DNA]</scope>
    <source>
        <strain evidence="3">MUT 4182</strain>
    </source>
</reference>
<dbReference type="AlphaFoldDB" id="A0A0C3Q2Q2"/>
<feature type="compositionally biased region" description="Low complexity" evidence="1">
    <location>
        <begin position="87"/>
        <end position="97"/>
    </location>
</feature>
<dbReference type="HOGENOM" id="CLU_634908_0_0_1"/>
<evidence type="ECO:0000313" key="2">
    <source>
        <dbReference type="EMBL" id="KIO16729.1"/>
    </source>
</evidence>
<proteinExistence type="predicted"/>
<accession>A0A0C3Q2Q2</accession>
<feature type="region of interest" description="Disordered" evidence="1">
    <location>
        <begin position="73"/>
        <end position="98"/>
    </location>
</feature>
<evidence type="ECO:0000256" key="1">
    <source>
        <dbReference type="SAM" id="MobiDB-lite"/>
    </source>
</evidence>
<name>A0A0C3Q2Q2_9AGAM</name>
<evidence type="ECO:0000313" key="3">
    <source>
        <dbReference type="Proteomes" id="UP000054248"/>
    </source>
</evidence>
<organism evidence="2 3">
    <name type="scientific">Tulasnella calospora MUT 4182</name>
    <dbReference type="NCBI Taxonomy" id="1051891"/>
    <lineage>
        <taxon>Eukaryota</taxon>
        <taxon>Fungi</taxon>
        <taxon>Dikarya</taxon>
        <taxon>Basidiomycota</taxon>
        <taxon>Agaricomycotina</taxon>
        <taxon>Agaricomycetes</taxon>
        <taxon>Cantharellales</taxon>
        <taxon>Tulasnellaceae</taxon>
        <taxon>Tulasnella</taxon>
    </lineage>
</organism>
<reference evidence="2 3" key="1">
    <citation type="submission" date="2014-04" db="EMBL/GenBank/DDBJ databases">
        <authorList>
            <consortium name="DOE Joint Genome Institute"/>
            <person name="Kuo A."/>
            <person name="Girlanda M."/>
            <person name="Perotto S."/>
            <person name="Kohler A."/>
            <person name="Nagy L.G."/>
            <person name="Floudas D."/>
            <person name="Copeland A."/>
            <person name="Barry K.W."/>
            <person name="Cichocki N."/>
            <person name="Veneault-Fourrey C."/>
            <person name="LaButti K."/>
            <person name="Lindquist E.A."/>
            <person name="Lipzen A."/>
            <person name="Lundell T."/>
            <person name="Morin E."/>
            <person name="Murat C."/>
            <person name="Sun H."/>
            <person name="Tunlid A."/>
            <person name="Henrissat B."/>
            <person name="Grigoriev I.V."/>
            <person name="Hibbett D.S."/>
            <person name="Martin F."/>
            <person name="Nordberg H.P."/>
            <person name="Cantor M.N."/>
            <person name="Hua S.X."/>
        </authorList>
    </citation>
    <scope>NUCLEOTIDE SEQUENCE [LARGE SCALE GENOMIC DNA]</scope>
    <source>
        <strain evidence="2 3">MUT 4182</strain>
    </source>
</reference>
<dbReference type="OrthoDB" id="8922241at2759"/>
<dbReference type="EMBL" id="KN823494">
    <property type="protein sequence ID" value="KIO16729.1"/>
    <property type="molecule type" value="Genomic_DNA"/>
</dbReference>
<feature type="region of interest" description="Disordered" evidence="1">
    <location>
        <begin position="336"/>
        <end position="355"/>
    </location>
</feature>
<dbReference type="Proteomes" id="UP000054248">
    <property type="component" value="Unassembled WGS sequence"/>
</dbReference>
<gene>
    <name evidence="2" type="ORF">M407DRAFT_33614</name>
</gene>
<dbReference type="STRING" id="1051891.A0A0C3Q2Q2"/>
<sequence>MDAILAKIEKSIQLSASSPHIAAALDGTVVPGSGGKTLAGGLNKCVQNRTVDASLITALAELVHCVACQLPAKSKKRKRDSPEDENGSTGPSPSTSSDVHFAASQLMAPAFQAAHFPPPPPQMTFIEQGIPLDHNTIASIRGPLHHVFLFCATSAVGLATRNVEMLQEISGLVQILGILHDVVIISANMADPLARSQQTISDSGTPLPVRQLQSIQANFPDIAAKTRGAALFRPAFQVPSVPCGFRAQAVYERDALRRHEANVKSSEAWAQVAMEEVQADSPDIQSSTRRAKSAVPSDTMDVDELEEGEPPKDAVAVAQDRATVVHALLRRHVTEKLSAGGKATRTGGSPPGGLSLSAMSARGFVTAALLPGVSSSAAPPKSSLLVGYNLSEEKTALLERAITAASWAARMQAELEAQLELENEDEQCAGGG</sequence>